<feature type="domain" description="CHAT" evidence="2">
    <location>
        <begin position="627"/>
        <end position="859"/>
    </location>
</feature>
<sequence length="872" mass="94580">MARSPRDRLTDRLADPGTAFSFPPATATRQSTEPNTEFVEDAERTRATDLFRASDWADLGHHYDRIAERAWRTNRPAEALRLLLAARAAAQRAGDTGALLERTRFLAERHRLSTAFLAAEAWNLEQLGTEPTPENAPYHVSAWRARAELCEPSGAYESAVAFSDRALAVAERFAGAPGVAEARARALLQRGNTERLRGHLETAYSYLRDAREEAERLTGEKASPHLRGLIARIHARMDVTVGHFESALAMYLEAEDCFRESGSGVNVRVVRLARVSALRSLGRLPDALALCRELVRECEELGLDRIRGQLLLEQAEVLEAMGDGEETARTLELARRHHEGARTLEAARWNRHMGRRLIMSKSDMKAAAAHLTASLGIATREEGPDLTRTWYALHDLLRLEGDAELPESLRLSASRTALAGADLQRDRLSRPENRWALHEQREEVYAGALMAHEGARRHEDIARIVELGRSDVLDHVLENPAEGSGQALSTLPLVLPPSDPDRVEEVFRAARAVHAALVYDREPPLGFEAPTLPGRLPSATETDALADVVVLLQVGRGPGGWWSSAASRARYGAWHSTRQTAPAELDGLLDLLAAGEPLPEYGVSARTWEALGRFLLPHDTAWRGTVEHPVSLLLSPDLRLWQLPYGALRRDGTCLLDVAEVTLTPSLRTQSLLHRAHAGSGTAPDAAAMPAVSVLDPRLKGHRDEAEALTGWPGSHVELGALDPAEDLTSAALLYLSGLGGAAGETSLGPLGITLDLLAALRLPRLLVLNGCWTGTAASRYGRDPLSLAVGGVLGRAQAVVAGIGHINSWSSAQVGAAVLGPIARGETPGSALRQAQRTLRDTNPELGPYDWAGMCMIGVGDRALFRLTRSG</sequence>
<feature type="region of interest" description="Disordered" evidence="1">
    <location>
        <begin position="1"/>
        <end position="35"/>
    </location>
</feature>
<dbReference type="RefSeq" id="WP_381169629.1">
    <property type="nucleotide sequence ID" value="NZ_JBHSFK010000004.1"/>
</dbReference>
<evidence type="ECO:0000313" key="3">
    <source>
        <dbReference type="EMBL" id="MFC4499469.1"/>
    </source>
</evidence>
<dbReference type="InterPro" id="IPR011990">
    <property type="entry name" value="TPR-like_helical_dom_sf"/>
</dbReference>
<evidence type="ECO:0000256" key="1">
    <source>
        <dbReference type="SAM" id="MobiDB-lite"/>
    </source>
</evidence>
<dbReference type="Pfam" id="PF12770">
    <property type="entry name" value="CHAT"/>
    <property type="match status" value="1"/>
</dbReference>
<evidence type="ECO:0000259" key="2">
    <source>
        <dbReference type="Pfam" id="PF12770"/>
    </source>
</evidence>
<dbReference type="InterPro" id="IPR024983">
    <property type="entry name" value="CHAT_dom"/>
</dbReference>
<keyword evidence="4" id="KW-1185">Reference proteome</keyword>
<name>A0ABV9AHX1_9ACTN</name>
<dbReference type="EMBL" id="JBHSFK010000004">
    <property type="protein sequence ID" value="MFC4499469.1"/>
    <property type="molecule type" value="Genomic_DNA"/>
</dbReference>
<evidence type="ECO:0000313" key="4">
    <source>
        <dbReference type="Proteomes" id="UP001595839"/>
    </source>
</evidence>
<dbReference type="SUPFAM" id="SSF48452">
    <property type="entry name" value="TPR-like"/>
    <property type="match status" value="2"/>
</dbReference>
<dbReference type="Gene3D" id="1.25.40.10">
    <property type="entry name" value="Tetratricopeptide repeat domain"/>
    <property type="match status" value="1"/>
</dbReference>
<protein>
    <submittedName>
        <fullName evidence="3">CHAT domain-containing protein</fullName>
    </submittedName>
</protein>
<feature type="compositionally biased region" description="Basic and acidic residues" evidence="1">
    <location>
        <begin position="1"/>
        <end position="14"/>
    </location>
</feature>
<proteinExistence type="predicted"/>
<accession>A0ABV9AHX1</accession>
<organism evidence="3 4">
    <name type="scientific">Streptomyces vulcanius</name>
    <dbReference type="NCBI Taxonomy" id="1441876"/>
    <lineage>
        <taxon>Bacteria</taxon>
        <taxon>Bacillati</taxon>
        <taxon>Actinomycetota</taxon>
        <taxon>Actinomycetes</taxon>
        <taxon>Kitasatosporales</taxon>
        <taxon>Streptomycetaceae</taxon>
        <taxon>Streptomyces</taxon>
    </lineage>
</organism>
<reference evidence="4" key="1">
    <citation type="journal article" date="2019" name="Int. J. Syst. Evol. Microbiol.">
        <title>The Global Catalogue of Microorganisms (GCM) 10K type strain sequencing project: providing services to taxonomists for standard genome sequencing and annotation.</title>
        <authorList>
            <consortium name="The Broad Institute Genomics Platform"/>
            <consortium name="The Broad Institute Genome Sequencing Center for Infectious Disease"/>
            <person name="Wu L."/>
            <person name="Ma J."/>
        </authorList>
    </citation>
    <scope>NUCLEOTIDE SEQUENCE [LARGE SCALE GENOMIC DNA]</scope>
    <source>
        <strain evidence="4">CGMCC 4.7177</strain>
    </source>
</reference>
<dbReference type="Proteomes" id="UP001595839">
    <property type="component" value="Unassembled WGS sequence"/>
</dbReference>
<gene>
    <name evidence="3" type="ORF">ACFPIH_07990</name>
</gene>
<comment type="caution">
    <text evidence="3">The sequence shown here is derived from an EMBL/GenBank/DDBJ whole genome shotgun (WGS) entry which is preliminary data.</text>
</comment>